<gene>
    <name evidence="2" type="ORF">THASP1DRAFT_32967</name>
</gene>
<protein>
    <submittedName>
        <fullName evidence="2">Uncharacterized protein</fullName>
    </submittedName>
</protein>
<name>A0A4P9XHL6_9FUNG</name>
<evidence type="ECO:0000256" key="1">
    <source>
        <dbReference type="SAM" id="MobiDB-lite"/>
    </source>
</evidence>
<proteinExistence type="predicted"/>
<dbReference type="AlphaFoldDB" id="A0A4P9XHL6"/>
<evidence type="ECO:0000313" key="2">
    <source>
        <dbReference type="EMBL" id="RKP05194.1"/>
    </source>
</evidence>
<dbReference type="Proteomes" id="UP000271241">
    <property type="component" value="Unassembled WGS sequence"/>
</dbReference>
<sequence length="461" mass="53096">MRSGSRCVSTKSSDAGAKDGDDPQQQTLAEFWLALDWRDVLRRRVCTVQNWRSGRYIRRVYTLPSMAYPVKWYILEQSATNVLLQGRTDHNGMVEKTYVVENGTVPSGERRKWLNFRCWWQKKLHVPVDLSEAQPYEFTSSEELDMLSYAHHRISSRFIATCINDYRDDHSLIEVRSLDTYRLQLNFKLTSGAHIIAMRGHWMLLMHLHSDSNYEHTPYILTMWNVEHGVACPSLEVMRMDQLHCFLHSDSYSAVIYIASVGEDRRMHWSVYRFTVDTPPVLVQQGCDTSAHLTHIDSLLPIHLLEEHTDRRHILVLRAHTDNWRYMYKHTVSLSSGQASASMPSFMTTSRNTADVVSLQKGFACLRNCRVYNYCGTDTPFRAVGKTANSLGQFCIDDLCVAHTCRMRRRRTCVLNARTGALHKSPVPANIDAHSYMITMTGIMRLLEHPSRLEIIDYGAA</sequence>
<feature type="compositionally biased region" description="Polar residues" evidence="1">
    <location>
        <begin position="1"/>
        <end position="13"/>
    </location>
</feature>
<keyword evidence="3" id="KW-1185">Reference proteome</keyword>
<evidence type="ECO:0000313" key="3">
    <source>
        <dbReference type="Proteomes" id="UP000271241"/>
    </source>
</evidence>
<reference evidence="3" key="1">
    <citation type="journal article" date="2018" name="Nat. Microbiol.">
        <title>Leveraging single-cell genomics to expand the fungal tree of life.</title>
        <authorList>
            <person name="Ahrendt S.R."/>
            <person name="Quandt C.A."/>
            <person name="Ciobanu D."/>
            <person name="Clum A."/>
            <person name="Salamov A."/>
            <person name="Andreopoulos B."/>
            <person name="Cheng J.F."/>
            <person name="Woyke T."/>
            <person name="Pelin A."/>
            <person name="Henrissat B."/>
            <person name="Reynolds N.K."/>
            <person name="Benny G.L."/>
            <person name="Smith M.E."/>
            <person name="James T.Y."/>
            <person name="Grigoriev I.V."/>
        </authorList>
    </citation>
    <scope>NUCLEOTIDE SEQUENCE [LARGE SCALE GENOMIC DNA]</scope>
    <source>
        <strain evidence="3">RSA 1356</strain>
    </source>
</reference>
<organism evidence="2 3">
    <name type="scientific">Thamnocephalis sphaerospora</name>
    <dbReference type="NCBI Taxonomy" id="78915"/>
    <lineage>
        <taxon>Eukaryota</taxon>
        <taxon>Fungi</taxon>
        <taxon>Fungi incertae sedis</taxon>
        <taxon>Zoopagomycota</taxon>
        <taxon>Zoopagomycotina</taxon>
        <taxon>Zoopagomycetes</taxon>
        <taxon>Zoopagales</taxon>
        <taxon>Sigmoideomycetaceae</taxon>
        <taxon>Thamnocephalis</taxon>
    </lineage>
</organism>
<accession>A0A4P9XHL6</accession>
<feature type="region of interest" description="Disordered" evidence="1">
    <location>
        <begin position="1"/>
        <end position="22"/>
    </location>
</feature>
<dbReference type="EMBL" id="KZ993224">
    <property type="protein sequence ID" value="RKP05194.1"/>
    <property type="molecule type" value="Genomic_DNA"/>
</dbReference>